<dbReference type="AlphaFoldDB" id="A0AAD7I6P0"/>
<accession>A0AAD7I6P0</accession>
<protein>
    <submittedName>
        <fullName evidence="1">Uncharacterized protein</fullName>
    </submittedName>
</protein>
<dbReference type="EMBL" id="JARKIB010000126">
    <property type="protein sequence ID" value="KAJ7735465.1"/>
    <property type="molecule type" value="Genomic_DNA"/>
</dbReference>
<keyword evidence="2" id="KW-1185">Reference proteome</keyword>
<organism evidence="1 2">
    <name type="scientific">Mycena metata</name>
    <dbReference type="NCBI Taxonomy" id="1033252"/>
    <lineage>
        <taxon>Eukaryota</taxon>
        <taxon>Fungi</taxon>
        <taxon>Dikarya</taxon>
        <taxon>Basidiomycota</taxon>
        <taxon>Agaricomycotina</taxon>
        <taxon>Agaricomycetes</taxon>
        <taxon>Agaricomycetidae</taxon>
        <taxon>Agaricales</taxon>
        <taxon>Marasmiineae</taxon>
        <taxon>Mycenaceae</taxon>
        <taxon>Mycena</taxon>
    </lineage>
</organism>
<evidence type="ECO:0000313" key="1">
    <source>
        <dbReference type="EMBL" id="KAJ7735465.1"/>
    </source>
</evidence>
<comment type="caution">
    <text evidence="1">The sequence shown here is derived from an EMBL/GenBank/DDBJ whole genome shotgun (WGS) entry which is preliminary data.</text>
</comment>
<proteinExistence type="predicted"/>
<gene>
    <name evidence="1" type="ORF">B0H16DRAFT_1467081</name>
</gene>
<dbReference type="Proteomes" id="UP001215598">
    <property type="component" value="Unassembled WGS sequence"/>
</dbReference>
<sequence>MSDSSIVGILWPWLCGGGKRVASGHEVEEVLVRWGAGWMDKSKIEREVTPERNGVDEPNQYFWTIARPRRFFADPRPGCLSAYGKYNWILSCRKNWYARDVCDRSSIWWYWRPWIDMDEGQAV</sequence>
<evidence type="ECO:0000313" key="2">
    <source>
        <dbReference type="Proteomes" id="UP001215598"/>
    </source>
</evidence>
<name>A0AAD7I6P0_9AGAR</name>
<reference evidence="1" key="1">
    <citation type="submission" date="2023-03" db="EMBL/GenBank/DDBJ databases">
        <title>Massive genome expansion in bonnet fungi (Mycena s.s.) driven by repeated elements and novel gene families across ecological guilds.</title>
        <authorList>
            <consortium name="Lawrence Berkeley National Laboratory"/>
            <person name="Harder C.B."/>
            <person name="Miyauchi S."/>
            <person name="Viragh M."/>
            <person name="Kuo A."/>
            <person name="Thoen E."/>
            <person name="Andreopoulos B."/>
            <person name="Lu D."/>
            <person name="Skrede I."/>
            <person name="Drula E."/>
            <person name="Henrissat B."/>
            <person name="Morin E."/>
            <person name="Kohler A."/>
            <person name="Barry K."/>
            <person name="LaButti K."/>
            <person name="Morin E."/>
            <person name="Salamov A."/>
            <person name="Lipzen A."/>
            <person name="Mereny Z."/>
            <person name="Hegedus B."/>
            <person name="Baldrian P."/>
            <person name="Stursova M."/>
            <person name="Weitz H."/>
            <person name="Taylor A."/>
            <person name="Grigoriev I.V."/>
            <person name="Nagy L.G."/>
            <person name="Martin F."/>
            <person name="Kauserud H."/>
        </authorList>
    </citation>
    <scope>NUCLEOTIDE SEQUENCE</scope>
    <source>
        <strain evidence="1">CBHHK182m</strain>
    </source>
</reference>